<protein>
    <submittedName>
        <fullName evidence="1">Uncharacterized protein</fullName>
    </submittedName>
</protein>
<comment type="caution">
    <text evidence="1">The sequence shown here is derived from an EMBL/GenBank/DDBJ whole genome shotgun (WGS) entry which is preliminary data.</text>
</comment>
<accession>A0A5J4U075</accession>
<gene>
    <name evidence="1" type="ORF">EZS28_041388</name>
</gene>
<evidence type="ECO:0000313" key="2">
    <source>
        <dbReference type="Proteomes" id="UP000324800"/>
    </source>
</evidence>
<dbReference type="AlphaFoldDB" id="A0A5J4U075"/>
<proteinExistence type="predicted"/>
<sequence length="153" mass="17441">SVDPYVFHERLMKRQTTNLLIPDINQASKSIKRGNSWSVQAKDYIEDSDSSDVEEFNPKSYDLYSPSCDPNYKFEKEQNKKQDIFLILHYQQMVKVGNGLQWANDSFYKPFIKPFAKPIFAAFGPLGQTIGNGLDVASSFLDYGYGAEKGSQF</sequence>
<dbReference type="EMBL" id="SNRW01023346">
    <property type="protein sequence ID" value="KAA6363085.1"/>
    <property type="molecule type" value="Genomic_DNA"/>
</dbReference>
<organism evidence="1 2">
    <name type="scientific">Streblomastix strix</name>
    <dbReference type="NCBI Taxonomy" id="222440"/>
    <lineage>
        <taxon>Eukaryota</taxon>
        <taxon>Metamonada</taxon>
        <taxon>Preaxostyla</taxon>
        <taxon>Oxymonadida</taxon>
        <taxon>Streblomastigidae</taxon>
        <taxon>Streblomastix</taxon>
    </lineage>
</organism>
<name>A0A5J4U075_9EUKA</name>
<evidence type="ECO:0000313" key="1">
    <source>
        <dbReference type="EMBL" id="KAA6363085.1"/>
    </source>
</evidence>
<feature type="non-terminal residue" evidence="1">
    <location>
        <position position="1"/>
    </location>
</feature>
<dbReference type="Proteomes" id="UP000324800">
    <property type="component" value="Unassembled WGS sequence"/>
</dbReference>
<reference evidence="1 2" key="1">
    <citation type="submission" date="2019-03" db="EMBL/GenBank/DDBJ databases">
        <title>Single cell metagenomics reveals metabolic interactions within the superorganism composed of flagellate Streblomastix strix and complex community of Bacteroidetes bacteria on its surface.</title>
        <authorList>
            <person name="Treitli S.C."/>
            <person name="Kolisko M."/>
            <person name="Husnik F."/>
            <person name="Keeling P."/>
            <person name="Hampl V."/>
        </authorList>
    </citation>
    <scope>NUCLEOTIDE SEQUENCE [LARGE SCALE GENOMIC DNA]</scope>
    <source>
        <strain evidence="1">ST1C</strain>
    </source>
</reference>